<dbReference type="Proteomes" id="UP000289437">
    <property type="component" value="Unassembled WGS sequence"/>
</dbReference>
<reference evidence="2" key="2">
    <citation type="submission" date="2019-02" db="EMBL/GenBank/DDBJ databases">
        <title>Granulicella sibirica sp. nov., a psychrotolerant acidobacterium isolated from an organic soil layer in forested tundra, West Siberia.</title>
        <authorList>
            <person name="Oshkin I.Y."/>
            <person name="Kulichevskaya I.S."/>
            <person name="Rijpstra W.I.C."/>
            <person name="Sinninghe Damste J.S."/>
            <person name="Rakitin A.L."/>
            <person name="Ravin N.V."/>
            <person name="Dedysh S.N."/>
        </authorList>
    </citation>
    <scope>NUCLEOTIDE SEQUENCE [LARGE SCALE GENOMIC DNA]</scope>
    <source>
        <strain evidence="2">AF10</strain>
    </source>
</reference>
<dbReference type="EMBL" id="RDSM01000007">
    <property type="protein sequence ID" value="RXH53901.1"/>
    <property type="molecule type" value="Genomic_DNA"/>
</dbReference>
<evidence type="ECO:0000313" key="1">
    <source>
        <dbReference type="EMBL" id="RXH53901.1"/>
    </source>
</evidence>
<gene>
    <name evidence="1" type="ORF">GRAN_5239</name>
</gene>
<keyword evidence="2" id="KW-1185">Reference proteome</keyword>
<evidence type="ECO:0000313" key="2">
    <source>
        <dbReference type="Proteomes" id="UP000289437"/>
    </source>
</evidence>
<dbReference type="AlphaFoldDB" id="A0A4Q0SXK1"/>
<sequence>MLDSFEKIQAPLDHLANPWFINRLSVECMDNCHMIFKFLEQRVECRRRAEATCVPYLEREEQEAHCRDQGIDR</sequence>
<proteinExistence type="predicted"/>
<comment type="caution">
    <text evidence="1">The sequence shown here is derived from an EMBL/GenBank/DDBJ whole genome shotgun (WGS) entry which is preliminary data.</text>
</comment>
<reference evidence="1 2" key="1">
    <citation type="submission" date="2018-11" db="EMBL/GenBank/DDBJ databases">
        <authorList>
            <person name="Mardanov A.V."/>
            <person name="Ravin N.V."/>
            <person name="Dedysh S.N."/>
        </authorList>
    </citation>
    <scope>NUCLEOTIDE SEQUENCE [LARGE SCALE GENOMIC DNA]</scope>
    <source>
        <strain evidence="1 2">AF10</strain>
    </source>
</reference>
<name>A0A4Q0SXK1_9BACT</name>
<accession>A0A4Q0SXK1</accession>
<protein>
    <submittedName>
        <fullName evidence="1">Uncharacterized protein</fullName>
    </submittedName>
</protein>
<organism evidence="1 2">
    <name type="scientific">Granulicella sibirica</name>
    <dbReference type="NCBI Taxonomy" id="2479048"/>
    <lineage>
        <taxon>Bacteria</taxon>
        <taxon>Pseudomonadati</taxon>
        <taxon>Acidobacteriota</taxon>
        <taxon>Terriglobia</taxon>
        <taxon>Terriglobales</taxon>
        <taxon>Acidobacteriaceae</taxon>
        <taxon>Granulicella</taxon>
    </lineage>
</organism>